<comment type="subcellular location">
    <subcellularLocation>
        <location evidence="5">Secreted</location>
    </subcellularLocation>
    <subcellularLocation>
        <location evidence="5">Bacterial flagellum</location>
    </subcellularLocation>
</comment>
<dbReference type="InterPro" id="IPR010810">
    <property type="entry name" value="Flagellin_hook_IN_motif"/>
</dbReference>
<sequence>MASTITNTTTASANSALSDAAQSIISGATNATLDVNQLVKALVNAKIAGPSAILSAKQSASNTTLSALGTLKSALASLQSALEPFKDGAALQRFTATASEKDKGLSAVPGKNAVAGSFTVEVDRLATAHKLASDGFDTGETFGEGSLDLSMGGKSMHLTIAAGSNKLTDVVAAINRAKDNPGVTASIVNGADGQHLVLTANKTGAANAIDVQAGPGVDTRLASSQMREVEPAGDAELRIDGTRVTSASNTLEGVVSDITIKLASASVGTQQTLTIAPDTAATSTSIRGFVKAYNSYVDALNGLTSFTAATGSTSAQAGALLGDSIARTLAASLPAVVSAGVKGGDGVTHSLGEIGIKLDKSGKLEIDDETFKKALQPGSSAIAALFGSGGMTAGLNSAITPYVQSSGIIERRSTAINKELDDIKKQSSMLDVRATQLTAKFNRQFTALNNLMSIMNNNQQYLTQLFGGANSAGALATNHK</sequence>
<dbReference type="InterPro" id="IPR010809">
    <property type="entry name" value="FliD_C"/>
</dbReference>
<dbReference type="Proteomes" id="UP000247772">
    <property type="component" value="Unassembled WGS sequence"/>
</dbReference>
<dbReference type="Pfam" id="PF07196">
    <property type="entry name" value="Flagellin_IN"/>
    <property type="match status" value="1"/>
</dbReference>
<evidence type="ECO:0000256" key="1">
    <source>
        <dbReference type="ARBA" id="ARBA00009764"/>
    </source>
</evidence>
<proteinExistence type="inferred from homology"/>
<gene>
    <name evidence="9" type="ORF">C7410_102297</name>
    <name evidence="8" type="ORF">FHX59_003356</name>
</gene>
<dbReference type="RefSeq" id="WP_110383567.1">
    <property type="nucleotide sequence ID" value="NZ_JACHVZ010000008.1"/>
</dbReference>
<dbReference type="PANTHER" id="PTHR30288">
    <property type="entry name" value="FLAGELLAR CAP/ASSEMBLY PROTEIN FLID"/>
    <property type="match status" value="1"/>
</dbReference>
<evidence type="ECO:0000259" key="7">
    <source>
        <dbReference type="Pfam" id="PF07195"/>
    </source>
</evidence>
<evidence type="ECO:0000256" key="5">
    <source>
        <dbReference type="RuleBase" id="RU362066"/>
    </source>
</evidence>
<dbReference type="GO" id="GO:0005576">
    <property type="term" value="C:extracellular region"/>
    <property type="evidence" value="ECO:0007669"/>
    <property type="project" value="UniProtKB-SubCell"/>
</dbReference>
<dbReference type="AlphaFoldDB" id="A0A2U1AGH9"/>
<feature type="domain" description="Flagellar hook-associated protein 2 N-terminal" evidence="6">
    <location>
        <begin position="33"/>
        <end position="129"/>
    </location>
</feature>
<evidence type="ECO:0000313" key="8">
    <source>
        <dbReference type="EMBL" id="MBB2928925.1"/>
    </source>
</evidence>
<comment type="similarity">
    <text evidence="1 5">Belongs to the FliD family.</text>
</comment>
<dbReference type="GO" id="GO:0071973">
    <property type="term" value="P:bacterial-type flagellum-dependent cell motility"/>
    <property type="evidence" value="ECO:0007669"/>
    <property type="project" value="TreeGrafter"/>
</dbReference>
<dbReference type="Pfam" id="PF07195">
    <property type="entry name" value="FliD_C"/>
    <property type="match status" value="1"/>
</dbReference>
<keyword evidence="9" id="KW-0969">Cilium</keyword>
<protein>
    <recommendedName>
        <fullName evidence="5">Flagellar hook-associated protein 2</fullName>
        <shortName evidence="5">HAP2</shortName>
    </recommendedName>
    <alternativeName>
        <fullName evidence="5">Flagellar cap protein</fullName>
    </alternativeName>
</protein>
<keyword evidence="4 5" id="KW-0975">Bacterial flagellum</keyword>
<dbReference type="EMBL" id="JACHVZ010000008">
    <property type="protein sequence ID" value="MBB2928925.1"/>
    <property type="molecule type" value="Genomic_DNA"/>
</dbReference>
<dbReference type="GO" id="GO:0009421">
    <property type="term" value="C:bacterial-type flagellum filament cap"/>
    <property type="evidence" value="ECO:0007669"/>
    <property type="project" value="InterPro"/>
</dbReference>
<evidence type="ECO:0000256" key="4">
    <source>
        <dbReference type="ARBA" id="ARBA00023143"/>
    </source>
</evidence>
<evidence type="ECO:0000256" key="2">
    <source>
        <dbReference type="ARBA" id="ARBA00011255"/>
    </source>
</evidence>
<dbReference type="EMBL" id="QJSQ01000002">
    <property type="protein sequence ID" value="PYE27614.1"/>
    <property type="molecule type" value="Genomic_DNA"/>
</dbReference>
<dbReference type="InterPro" id="IPR003481">
    <property type="entry name" value="FliD_N"/>
</dbReference>
<accession>A0A2U1AGH9</accession>
<dbReference type="GO" id="GO:0009424">
    <property type="term" value="C:bacterial-type flagellum hook"/>
    <property type="evidence" value="ECO:0007669"/>
    <property type="project" value="UniProtKB-UniRule"/>
</dbReference>
<evidence type="ECO:0000313" key="11">
    <source>
        <dbReference type="Proteomes" id="UP000533533"/>
    </source>
</evidence>
<keyword evidence="5" id="KW-0964">Secreted</keyword>
<keyword evidence="9" id="KW-0282">Flagellum</keyword>
<keyword evidence="11" id="KW-1185">Reference proteome</keyword>
<evidence type="ECO:0000313" key="9">
    <source>
        <dbReference type="EMBL" id="PYE27614.1"/>
    </source>
</evidence>
<evidence type="ECO:0000256" key="3">
    <source>
        <dbReference type="ARBA" id="ARBA00023054"/>
    </source>
</evidence>
<keyword evidence="9" id="KW-0966">Cell projection</keyword>
<name>A0A2U1AGH9_9BURK</name>
<reference evidence="9 10" key="1">
    <citation type="submission" date="2018-06" db="EMBL/GenBank/DDBJ databases">
        <title>Genomic Encyclopedia of Type Strains, Phase IV (KMG-V): Genome sequencing to study the core and pangenomes of soil and plant-associated prokaryotes.</title>
        <authorList>
            <person name="Whitman W."/>
        </authorList>
    </citation>
    <scope>NUCLEOTIDE SEQUENCE [LARGE SCALE GENOMIC DNA]</scope>
    <source>
        <strain evidence="9 10">SRCL-318</strain>
        <strain evidence="8 11">SRMrh-85</strain>
    </source>
</reference>
<comment type="subunit">
    <text evidence="2 5">Homopentamer.</text>
</comment>
<dbReference type="OrthoDB" id="9034667at2"/>
<dbReference type="GO" id="GO:0007155">
    <property type="term" value="P:cell adhesion"/>
    <property type="evidence" value="ECO:0007669"/>
    <property type="project" value="InterPro"/>
</dbReference>
<evidence type="ECO:0000313" key="10">
    <source>
        <dbReference type="Proteomes" id="UP000247772"/>
    </source>
</evidence>
<dbReference type="Pfam" id="PF02465">
    <property type="entry name" value="FliD_N"/>
    <property type="match status" value="1"/>
</dbReference>
<evidence type="ECO:0000259" key="6">
    <source>
        <dbReference type="Pfam" id="PF02465"/>
    </source>
</evidence>
<dbReference type="InterPro" id="IPR040026">
    <property type="entry name" value="FliD"/>
</dbReference>
<comment type="caution">
    <text evidence="9">The sequence shown here is derived from an EMBL/GenBank/DDBJ whole genome shotgun (WGS) entry which is preliminary data.</text>
</comment>
<comment type="function">
    <text evidence="5">Required for morphogenesis and for the elongation of the flagellar filament by facilitating polymerization of the flagellin monomers at the tip of growing filament. Forms a capping structure, which prevents flagellin subunits (transported through the central channel of the flagellum) from leaking out without polymerization at the distal end.</text>
</comment>
<dbReference type="PANTHER" id="PTHR30288:SF0">
    <property type="entry name" value="FLAGELLAR HOOK-ASSOCIATED PROTEIN 2"/>
    <property type="match status" value="1"/>
</dbReference>
<dbReference type="Proteomes" id="UP000533533">
    <property type="component" value="Unassembled WGS sequence"/>
</dbReference>
<keyword evidence="3" id="KW-0175">Coiled coil</keyword>
<organism evidence="9 10">
    <name type="scientific">Paraburkholderia silvatlantica</name>
    <dbReference type="NCBI Taxonomy" id="321895"/>
    <lineage>
        <taxon>Bacteria</taxon>
        <taxon>Pseudomonadati</taxon>
        <taxon>Pseudomonadota</taxon>
        <taxon>Betaproteobacteria</taxon>
        <taxon>Burkholderiales</taxon>
        <taxon>Burkholderiaceae</taxon>
        <taxon>Paraburkholderia</taxon>
    </lineage>
</organism>
<feature type="domain" description="Flagellar hook-associated protein 2 C-terminal" evidence="7">
    <location>
        <begin position="232"/>
        <end position="457"/>
    </location>
</feature>